<evidence type="ECO:0000313" key="2">
    <source>
        <dbReference type="Proteomes" id="UP001501821"/>
    </source>
</evidence>
<dbReference type="RefSeq" id="WP_344772421.1">
    <property type="nucleotide sequence ID" value="NZ_BAABAH010000002.1"/>
</dbReference>
<evidence type="ECO:0000313" key="1">
    <source>
        <dbReference type="EMBL" id="GAA3806665.1"/>
    </source>
</evidence>
<keyword evidence="2" id="KW-1185">Reference proteome</keyword>
<accession>A0ABP7I5A0</accession>
<name>A0ABP7I5A0_9ACTN</name>
<protein>
    <submittedName>
        <fullName evidence="1">Uncharacterized protein</fullName>
    </submittedName>
</protein>
<gene>
    <name evidence="1" type="ORF">GCM10022242_07090</name>
</gene>
<organism evidence="1 2">
    <name type="scientific">Nocardioides panacisoli</name>
    <dbReference type="NCBI Taxonomy" id="627624"/>
    <lineage>
        <taxon>Bacteria</taxon>
        <taxon>Bacillati</taxon>
        <taxon>Actinomycetota</taxon>
        <taxon>Actinomycetes</taxon>
        <taxon>Propionibacteriales</taxon>
        <taxon>Nocardioidaceae</taxon>
        <taxon>Nocardioides</taxon>
    </lineage>
</organism>
<comment type="caution">
    <text evidence="1">The sequence shown here is derived from an EMBL/GenBank/DDBJ whole genome shotgun (WGS) entry which is preliminary data.</text>
</comment>
<dbReference type="Proteomes" id="UP001501821">
    <property type="component" value="Unassembled WGS sequence"/>
</dbReference>
<sequence>MTTDLSELVASLHEHAQRAASEAQAVEDPSTQRAITELAGAVQEIARHLKDSDG</sequence>
<dbReference type="EMBL" id="BAABAH010000002">
    <property type="protein sequence ID" value="GAA3806665.1"/>
    <property type="molecule type" value="Genomic_DNA"/>
</dbReference>
<proteinExistence type="predicted"/>
<reference evidence="2" key="1">
    <citation type="journal article" date="2019" name="Int. J. Syst. Evol. Microbiol.">
        <title>The Global Catalogue of Microorganisms (GCM) 10K type strain sequencing project: providing services to taxonomists for standard genome sequencing and annotation.</title>
        <authorList>
            <consortium name="The Broad Institute Genomics Platform"/>
            <consortium name="The Broad Institute Genome Sequencing Center for Infectious Disease"/>
            <person name="Wu L."/>
            <person name="Ma J."/>
        </authorList>
    </citation>
    <scope>NUCLEOTIDE SEQUENCE [LARGE SCALE GENOMIC DNA]</scope>
    <source>
        <strain evidence="2">JCM 16953</strain>
    </source>
</reference>